<evidence type="ECO:0000313" key="1">
    <source>
        <dbReference type="EMBL" id="SVB55659.1"/>
    </source>
</evidence>
<reference evidence="1" key="1">
    <citation type="submission" date="2018-05" db="EMBL/GenBank/DDBJ databases">
        <authorList>
            <person name="Lanie J.A."/>
            <person name="Ng W.-L."/>
            <person name="Kazmierczak K.M."/>
            <person name="Andrzejewski T.M."/>
            <person name="Davidsen T.M."/>
            <person name="Wayne K.J."/>
            <person name="Tettelin H."/>
            <person name="Glass J.I."/>
            <person name="Rusch D."/>
            <person name="Podicherti R."/>
            <person name="Tsui H.-C.T."/>
            <person name="Winkler M.E."/>
        </authorList>
    </citation>
    <scope>NUCLEOTIDE SEQUENCE</scope>
</reference>
<proteinExistence type="predicted"/>
<dbReference type="AlphaFoldDB" id="A0A382EZ03"/>
<name>A0A382EZ03_9ZZZZ</name>
<protein>
    <submittedName>
        <fullName evidence="1">Uncharacterized protein</fullName>
    </submittedName>
</protein>
<organism evidence="1">
    <name type="scientific">marine metagenome</name>
    <dbReference type="NCBI Taxonomy" id="408172"/>
    <lineage>
        <taxon>unclassified sequences</taxon>
        <taxon>metagenomes</taxon>
        <taxon>ecological metagenomes</taxon>
    </lineage>
</organism>
<feature type="non-terminal residue" evidence="1">
    <location>
        <position position="44"/>
    </location>
</feature>
<accession>A0A382EZ03</accession>
<dbReference type="EMBL" id="UINC01046978">
    <property type="protein sequence ID" value="SVB55659.1"/>
    <property type="molecule type" value="Genomic_DNA"/>
</dbReference>
<gene>
    <name evidence="1" type="ORF">METZ01_LOCUS208513</name>
</gene>
<sequence length="44" mass="5041">MKLETLLHIIVLRLMIIEDMGHCLLAPHWTLVADAVAELARYAR</sequence>